<sequence>MAVTQRGICLCFAVVLMLFVSVLASVRNEQDVSVSRKMKAESSMNSTMAAKAEVVAEALSKHAVDNPDEIASMVEMSTRNSTERRKLGYFSCGTGNPIDDCWRCDGNWHKNRKRLADCGIGFGRNAIGGRDGRFYVVTDPRDDDPVNPKPGTLRHAVIQDKPLWIVFKRDMVIQLKQELIVNSFKTIDGRGANVHIANGGCITIQFVTNVIIHGLHVHDCKPTGNAMVRSSPTHYGWRTVADGDAISIFGSSHIWIDHNSLSHCADGLVDAVMGSTAITISNNHMTHHNEVMLLGHSDSYTRDKQMQVTIAYNHFGEGLIQRMPRCRHGYFHVVNNDYTHWEMYAIGGSANPTINSQGNRYNAPLNAFAKEVSTLTSHILSFVYTIRLSAMFNLLILTTGFAFTGNKEGGHSCKPVEGLELEI</sequence>
<organism evidence="1 2">
    <name type="scientific">Citrus sinensis</name>
    <name type="common">Sweet orange</name>
    <name type="synonym">Citrus aurantium var. sinensis</name>
    <dbReference type="NCBI Taxonomy" id="2711"/>
    <lineage>
        <taxon>Eukaryota</taxon>
        <taxon>Viridiplantae</taxon>
        <taxon>Streptophyta</taxon>
        <taxon>Embryophyta</taxon>
        <taxon>Tracheophyta</taxon>
        <taxon>Spermatophyta</taxon>
        <taxon>Magnoliopsida</taxon>
        <taxon>eudicotyledons</taxon>
        <taxon>Gunneridae</taxon>
        <taxon>Pentapetalae</taxon>
        <taxon>rosids</taxon>
        <taxon>malvids</taxon>
        <taxon>Sapindales</taxon>
        <taxon>Rutaceae</taxon>
        <taxon>Aurantioideae</taxon>
        <taxon>Citrus</taxon>
    </lineage>
</organism>
<dbReference type="Proteomes" id="UP000829398">
    <property type="component" value="Chromosome 9"/>
</dbReference>
<reference evidence="2" key="1">
    <citation type="journal article" date="2023" name="Hortic. Res.">
        <title>A chromosome-level phased genome enabling allele-level studies in sweet orange: a case study on citrus Huanglongbing tolerance.</title>
        <authorList>
            <person name="Wu B."/>
            <person name="Yu Q."/>
            <person name="Deng Z."/>
            <person name="Duan Y."/>
            <person name="Luo F."/>
            <person name="Gmitter F. Jr."/>
        </authorList>
    </citation>
    <scope>NUCLEOTIDE SEQUENCE [LARGE SCALE GENOMIC DNA]</scope>
    <source>
        <strain evidence="2">cv. Valencia</strain>
    </source>
</reference>
<keyword evidence="1" id="KW-0456">Lyase</keyword>
<name>A0ACB8I283_CITSI</name>
<accession>A0ACB8I283</accession>
<evidence type="ECO:0000313" key="1">
    <source>
        <dbReference type="EMBL" id="KAH9681131.1"/>
    </source>
</evidence>
<comment type="caution">
    <text evidence="1">The sequence shown here is derived from an EMBL/GenBank/DDBJ whole genome shotgun (WGS) entry which is preliminary data.</text>
</comment>
<keyword evidence="2" id="KW-1185">Reference proteome</keyword>
<evidence type="ECO:0000313" key="2">
    <source>
        <dbReference type="Proteomes" id="UP000829398"/>
    </source>
</evidence>
<gene>
    <name evidence="1" type="ORF">KPL71_026846</name>
</gene>
<protein>
    <submittedName>
        <fullName evidence="1">Pectate lyase 1</fullName>
    </submittedName>
</protein>
<dbReference type="EMBL" id="CM039178">
    <property type="protein sequence ID" value="KAH9681131.1"/>
    <property type="molecule type" value="Genomic_DNA"/>
</dbReference>
<proteinExistence type="predicted"/>